<evidence type="ECO:0000256" key="13">
    <source>
        <dbReference type="ARBA" id="ARBA00023242"/>
    </source>
</evidence>
<keyword evidence="9" id="KW-0067">ATP-binding</keyword>
<dbReference type="InterPro" id="IPR016194">
    <property type="entry name" value="SPOC-like_C_dom_sf"/>
</dbReference>
<dbReference type="Gene3D" id="2.40.290.10">
    <property type="match status" value="1"/>
</dbReference>
<evidence type="ECO:0000256" key="10">
    <source>
        <dbReference type="ARBA" id="ARBA00023125"/>
    </source>
</evidence>
<keyword evidence="5" id="KW-0547">Nucleotide-binding</keyword>
<proteinExistence type="inferred from homology"/>
<dbReference type="InterPro" id="IPR024193">
    <property type="entry name" value="Ku80"/>
</dbReference>
<dbReference type="GO" id="GO:0006303">
    <property type="term" value="P:double-strand break repair via nonhomologous end joining"/>
    <property type="evidence" value="ECO:0007669"/>
    <property type="project" value="InterPro"/>
</dbReference>
<name>A0AAV2RXC8_MEGNR</name>
<evidence type="ECO:0000313" key="16">
    <source>
        <dbReference type="EMBL" id="CAL4145774.1"/>
    </source>
</evidence>
<dbReference type="SUPFAM" id="SSF53300">
    <property type="entry name" value="vWA-like"/>
    <property type="match status" value="1"/>
</dbReference>
<organism evidence="16 17">
    <name type="scientific">Meganyctiphanes norvegica</name>
    <name type="common">Northern krill</name>
    <name type="synonym">Thysanopoda norvegica</name>
    <dbReference type="NCBI Taxonomy" id="48144"/>
    <lineage>
        <taxon>Eukaryota</taxon>
        <taxon>Metazoa</taxon>
        <taxon>Ecdysozoa</taxon>
        <taxon>Arthropoda</taxon>
        <taxon>Crustacea</taxon>
        <taxon>Multicrustacea</taxon>
        <taxon>Malacostraca</taxon>
        <taxon>Eumalacostraca</taxon>
        <taxon>Eucarida</taxon>
        <taxon>Euphausiacea</taxon>
        <taxon>Euphausiidae</taxon>
        <taxon>Meganyctiphanes</taxon>
    </lineage>
</organism>
<dbReference type="SUPFAM" id="SSF100939">
    <property type="entry name" value="SPOC domain-like"/>
    <property type="match status" value="1"/>
</dbReference>
<dbReference type="EMBL" id="CAXKWB010035059">
    <property type="protein sequence ID" value="CAL4145774.1"/>
    <property type="molecule type" value="Genomic_DNA"/>
</dbReference>
<keyword evidence="13" id="KW-0539">Nucleus</keyword>
<dbReference type="GO" id="GO:0000723">
    <property type="term" value="P:telomere maintenance"/>
    <property type="evidence" value="ECO:0007669"/>
    <property type="project" value="InterPro"/>
</dbReference>
<evidence type="ECO:0000256" key="11">
    <source>
        <dbReference type="ARBA" id="ARBA00023172"/>
    </source>
</evidence>
<feature type="non-terminal residue" evidence="16">
    <location>
        <position position="673"/>
    </location>
</feature>
<dbReference type="GO" id="GO:0016787">
    <property type="term" value="F:hydrolase activity"/>
    <property type="evidence" value="ECO:0007669"/>
    <property type="project" value="UniProtKB-KW"/>
</dbReference>
<dbReference type="InterPro" id="IPR002035">
    <property type="entry name" value="VWF_A"/>
</dbReference>
<accession>A0AAV2RXC8</accession>
<keyword evidence="11" id="KW-0233">DNA recombination</keyword>
<dbReference type="Pfam" id="PF03730">
    <property type="entry name" value="Ku_C"/>
    <property type="match status" value="1"/>
</dbReference>
<dbReference type="AlphaFoldDB" id="A0AAV2RXC8"/>
<keyword evidence="4" id="KW-0158">Chromosome</keyword>
<dbReference type="Pfam" id="PF08785">
    <property type="entry name" value="Ku_PK_bind"/>
    <property type="match status" value="1"/>
</dbReference>
<dbReference type="GO" id="GO:0006310">
    <property type="term" value="P:DNA recombination"/>
    <property type="evidence" value="ECO:0007669"/>
    <property type="project" value="UniProtKB-KW"/>
</dbReference>
<evidence type="ECO:0000256" key="8">
    <source>
        <dbReference type="ARBA" id="ARBA00022806"/>
    </source>
</evidence>
<dbReference type="Proteomes" id="UP001497623">
    <property type="component" value="Unassembled WGS sequence"/>
</dbReference>
<keyword evidence="6" id="KW-0227">DNA damage</keyword>
<dbReference type="InterPro" id="IPR036465">
    <property type="entry name" value="vWFA_dom_sf"/>
</dbReference>
<evidence type="ECO:0000259" key="15">
    <source>
        <dbReference type="PROSITE" id="PS50234"/>
    </source>
</evidence>
<gene>
    <name evidence="16" type="ORF">MNOR_LOCUS29772</name>
</gene>
<evidence type="ECO:0000256" key="2">
    <source>
        <dbReference type="ARBA" id="ARBA00004286"/>
    </source>
</evidence>
<dbReference type="Gene3D" id="1.10.1600.10">
    <property type="match status" value="1"/>
</dbReference>
<dbReference type="InterPro" id="IPR005160">
    <property type="entry name" value="Ku_C"/>
</dbReference>
<dbReference type="PANTHER" id="PTHR12604">
    <property type="entry name" value="KU AUTOANTIGEN DNA HELICASE"/>
    <property type="match status" value="1"/>
</dbReference>
<comment type="caution">
    <text evidence="16">The sequence shown here is derived from an EMBL/GenBank/DDBJ whole genome shotgun (WGS) entry which is preliminary data.</text>
</comment>
<dbReference type="GO" id="GO:0003690">
    <property type="term" value="F:double-stranded DNA binding"/>
    <property type="evidence" value="ECO:0007669"/>
    <property type="project" value="TreeGrafter"/>
</dbReference>
<dbReference type="CDD" id="cd00873">
    <property type="entry name" value="KU80"/>
    <property type="match status" value="1"/>
</dbReference>
<keyword evidence="8" id="KW-0347">Helicase</keyword>
<comment type="similarity">
    <text evidence="3">Belongs to the ku80 family.</text>
</comment>
<dbReference type="Pfam" id="PF03731">
    <property type="entry name" value="Ku_N"/>
    <property type="match status" value="1"/>
</dbReference>
<evidence type="ECO:0000256" key="4">
    <source>
        <dbReference type="ARBA" id="ARBA00022454"/>
    </source>
</evidence>
<dbReference type="PANTHER" id="PTHR12604:SF4">
    <property type="entry name" value="X-RAY REPAIR CROSS-COMPLEMENTING PROTEIN 5"/>
    <property type="match status" value="1"/>
</dbReference>
<comment type="subcellular location">
    <subcellularLocation>
        <location evidence="2">Chromosome</location>
    </subcellularLocation>
    <subcellularLocation>
        <location evidence="1">Nucleus</location>
    </subcellularLocation>
</comment>
<evidence type="ECO:0000313" key="17">
    <source>
        <dbReference type="Proteomes" id="UP001497623"/>
    </source>
</evidence>
<keyword evidence="10" id="KW-0238">DNA-binding</keyword>
<dbReference type="GO" id="GO:0005524">
    <property type="term" value="F:ATP binding"/>
    <property type="evidence" value="ECO:0007669"/>
    <property type="project" value="UniProtKB-KW"/>
</dbReference>
<keyword evidence="7" id="KW-0378">Hydrolase</keyword>
<evidence type="ECO:0000256" key="9">
    <source>
        <dbReference type="ARBA" id="ARBA00022840"/>
    </source>
</evidence>
<evidence type="ECO:0000256" key="3">
    <source>
        <dbReference type="ARBA" id="ARBA00007726"/>
    </source>
</evidence>
<dbReference type="InterPro" id="IPR005161">
    <property type="entry name" value="Ku_N"/>
</dbReference>
<dbReference type="SMART" id="SM00559">
    <property type="entry name" value="Ku78"/>
    <property type="match status" value="1"/>
</dbReference>
<reference evidence="16 17" key="1">
    <citation type="submission" date="2024-05" db="EMBL/GenBank/DDBJ databases">
        <authorList>
            <person name="Wallberg A."/>
        </authorList>
    </citation>
    <scope>NUCLEOTIDE SEQUENCE [LARGE SCALE GENOMIC DNA]</scope>
</reference>
<dbReference type="SUPFAM" id="SSF101420">
    <property type="entry name" value="C-terminal domain of Ku80"/>
    <property type="match status" value="1"/>
</dbReference>
<dbReference type="Gene3D" id="1.25.40.240">
    <property type="entry name" value="Ku, C-terminal domain"/>
    <property type="match status" value="1"/>
</dbReference>
<dbReference type="InterPro" id="IPR036494">
    <property type="entry name" value="Ku_C_sf"/>
</dbReference>
<dbReference type="Pfam" id="PF02735">
    <property type="entry name" value="Ku"/>
    <property type="match status" value="1"/>
</dbReference>
<dbReference type="PROSITE" id="PS50234">
    <property type="entry name" value="VWFA"/>
    <property type="match status" value="1"/>
</dbReference>
<dbReference type="GO" id="GO:0043564">
    <property type="term" value="C:Ku70:Ku80 complex"/>
    <property type="evidence" value="ECO:0007669"/>
    <property type="project" value="InterPro"/>
</dbReference>
<dbReference type="GO" id="GO:0042162">
    <property type="term" value="F:telomeric DNA binding"/>
    <property type="evidence" value="ECO:0007669"/>
    <property type="project" value="InterPro"/>
</dbReference>
<evidence type="ECO:0000256" key="7">
    <source>
        <dbReference type="ARBA" id="ARBA00022801"/>
    </source>
</evidence>
<dbReference type="GO" id="GO:0003684">
    <property type="term" value="F:damaged DNA binding"/>
    <property type="evidence" value="ECO:0007669"/>
    <property type="project" value="InterPro"/>
</dbReference>
<evidence type="ECO:0000256" key="14">
    <source>
        <dbReference type="SAM" id="MobiDB-lite"/>
    </source>
</evidence>
<evidence type="ECO:0000256" key="5">
    <source>
        <dbReference type="ARBA" id="ARBA00022741"/>
    </source>
</evidence>
<feature type="domain" description="VWFA" evidence="15">
    <location>
        <begin position="10"/>
        <end position="163"/>
    </location>
</feature>
<dbReference type="InterPro" id="IPR014893">
    <property type="entry name" value="Ku_PK_bind"/>
</dbReference>
<evidence type="ECO:0000256" key="1">
    <source>
        <dbReference type="ARBA" id="ARBA00004123"/>
    </source>
</evidence>
<evidence type="ECO:0000256" key="12">
    <source>
        <dbReference type="ARBA" id="ARBA00023204"/>
    </source>
</evidence>
<keyword evidence="12" id="KW-0234">DNA repair</keyword>
<dbReference type="Gene3D" id="3.40.50.410">
    <property type="entry name" value="von Willebrand factor, type A domain"/>
    <property type="match status" value="1"/>
</dbReference>
<protein>
    <recommendedName>
        <fullName evidence="15">VWFA domain-containing protein</fullName>
    </recommendedName>
</protein>
<evidence type="ECO:0000256" key="6">
    <source>
        <dbReference type="ARBA" id="ARBA00022763"/>
    </source>
</evidence>
<dbReference type="InterPro" id="IPR006164">
    <property type="entry name" value="DNA_bd_Ku70/Ku80"/>
</dbReference>
<sequence>MRARCGQMEGIVIVMDVGPGVRAGVDNTFYKQAKECLQNILQRKVFADKCRDQVGIVLFGTDGTRNQLSNSDEYQHITVYRPISAVDWEMLESLANLPRGKESGDWVDALVVAMDLLHDPDQSRFSSKKIILITDFSGDFSDDQTSNIVSGLKDLNIELSVIGPEIGEDSDEDGASGGMKQSQQNWNGKMKTPVQLAAEALISNIVNEIDGIICSFEDAIPQLLFFQKKSANSANWNVTLDIGKNFQIPITGRIKVNKSTPTTWKKEYAHDETAQITPETSYHRNDDAQTLVNEDEVIGGYKYGTTLVPFSEEDEKMRYTPEGIRGLSVLGFTRSSNVSLQHRAGDQVMVITGREMDKDSDIALSSIIQGLLELDMVIVARKTYNRASKPQLGALYPDITKNYECLIWIPLPFQLSLKYFEFIVQYFYSTLNCKLCCQNKAINENFVDLALLCGEEEDEEEELEPTSVLNPQLQHFFNVLTHRALNKNKPLPAPAQHITAILQPPEMVVEGRDNVAATLASLFPIKKIEKKSKRNNENVFAAFDEPDQKKARTDGDTSVSVNDLTYGVVTHITSASPVTDFMALLRGEEPNFTLICGQMDSVIRQLVEGLGGTGVADAVIIGKVINCLKAYRQEATVIDPTTFNTFMHTLKDVVSVRSLMDLWTQIKEESLIL</sequence>
<dbReference type="GO" id="GO:0003678">
    <property type="term" value="F:DNA helicase activity"/>
    <property type="evidence" value="ECO:0007669"/>
    <property type="project" value="InterPro"/>
</dbReference>
<dbReference type="GO" id="GO:0005694">
    <property type="term" value="C:chromosome"/>
    <property type="evidence" value="ECO:0007669"/>
    <property type="project" value="UniProtKB-SubCell"/>
</dbReference>
<feature type="region of interest" description="Disordered" evidence="14">
    <location>
        <begin position="166"/>
        <end position="185"/>
    </location>
</feature>
<keyword evidence="17" id="KW-1185">Reference proteome</keyword>